<evidence type="ECO:0000313" key="2">
    <source>
        <dbReference type="EMBL" id="RHX79703.1"/>
    </source>
</evidence>
<name>A0ABX9M2M2_9LEPT</name>
<keyword evidence="3" id="KW-1185">Reference proteome</keyword>
<sequence length="751" mass="79913">MVKVMSIKNRVLLDIQGLLFRKCMIILLLQLLIFNCLPAGKGNKGFTIFPLNIGLPPASETAPTETNVAATGTLTYTSPNTVYVSGSGQPGVFEYADVQWSSSLAADYEIRYASTNCTDGTLDSQGTVTAGTSTTSRIHATAGTVPLSVGNNTVQICLYDIGKTTRWDSYAITVLRDDTAPTVSFSPAGGVFGASAPTVSITCADTGNSGCNRITYRTDGTAASIANDGSVPSGNLQYSSGITLPNNTTTNFSAIAVDQAGNIGTTNAASYVVAFGNPTITIVSLSKSIIRGADNSTLTWNSDIAGNYSIRSNGTNCSDGTVLLSGAASANTNVSSAISGSTLNAGSNTIRICLTTAGTNQGTISTSIARDDIAPKIITVSPAITPNTTAFALSVNQKTFSLTFDEDMDTSISPLPTHWDQTQGNREIKWPGAIGSWSADKRTYTLNTQSNLPEWHKFFWRYPDTSFKDIAGNIVVSSPTVSVSAGNINLNYGTIQDTAYFFPLDTEQSFCADQNGNTIPCLGTGQDGEVGGVIPVLSPNSFFTLPTNINGYTNDFVTMDTKNNRVWKTCEPDYEFIPGAGACVKICLGANKWNGTSCVPDFENPWKSFEQSVESCSELNGKNSGSGYAGRKGWRVPTLSEYYTMLEFNSTTGDANDTIPDRFFPGIARGGYQRYWTSSNAITINSTNVYTLTPVIDPLSNGPINYAAISSLQTWAAWSVSIFGGVAVPYNKQKNDSWDGAYYNTTLCISD</sequence>
<dbReference type="EMBL" id="QHCR01000005">
    <property type="protein sequence ID" value="RHX79703.1"/>
    <property type="molecule type" value="Genomic_DNA"/>
</dbReference>
<evidence type="ECO:0000313" key="3">
    <source>
        <dbReference type="Proteomes" id="UP000285569"/>
    </source>
</evidence>
<dbReference type="Proteomes" id="UP000285569">
    <property type="component" value="Unassembled WGS sequence"/>
</dbReference>
<gene>
    <name evidence="2" type="ORF">DLM77_12560</name>
</gene>
<accession>A0ABX9M2M2</accession>
<evidence type="ECO:0000259" key="1">
    <source>
        <dbReference type="Pfam" id="PF07603"/>
    </source>
</evidence>
<comment type="caution">
    <text evidence="2">The sequence shown here is derived from an EMBL/GenBank/DDBJ whole genome shotgun (WGS) entry which is preliminary data.</text>
</comment>
<dbReference type="InterPro" id="IPR011460">
    <property type="entry name" value="Lcl_C"/>
</dbReference>
<reference evidence="2 3" key="2">
    <citation type="journal article" date="2020" name="Int. J. Syst. Evol. Microbiol.">
        <title>Leptospira yasudae sp. nov. and Leptospira stimsonii sp. nov., two new species of the pathogenic group isolated from environmental sources.</title>
        <authorList>
            <person name="Casanovas-Massana A."/>
            <person name="Hamond C."/>
            <person name="Santos L.A."/>
            <person name="de Oliveira D."/>
            <person name="Hacker K.P."/>
            <person name="Balassiano I."/>
            <person name="Costa F."/>
            <person name="Medeiros M.A."/>
            <person name="Reis M.G."/>
            <person name="Ko A.I."/>
            <person name="Wunder E.A."/>
        </authorList>
    </citation>
    <scope>NUCLEOTIDE SEQUENCE [LARGE SCALE GENOMIC DNA]</scope>
    <source>
        <strain evidence="2 3">B21</strain>
    </source>
</reference>
<feature type="domain" description="Lcl C-terminal" evidence="1">
    <location>
        <begin position="558"/>
        <end position="689"/>
    </location>
</feature>
<organism evidence="2 3">
    <name type="scientific">Leptospira yasudae</name>
    <dbReference type="NCBI Taxonomy" id="2202201"/>
    <lineage>
        <taxon>Bacteria</taxon>
        <taxon>Pseudomonadati</taxon>
        <taxon>Spirochaetota</taxon>
        <taxon>Spirochaetia</taxon>
        <taxon>Leptospirales</taxon>
        <taxon>Leptospiraceae</taxon>
        <taxon>Leptospira</taxon>
    </lineage>
</organism>
<protein>
    <recommendedName>
        <fullName evidence="1">Lcl C-terminal domain-containing protein</fullName>
    </recommendedName>
</protein>
<proteinExistence type="predicted"/>
<reference evidence="3" key="1">
    <citation type="submission" date="2018-05" db="EMBL/GenBank/DDBJ databases">
        <title>Leptospira yasudae sp. nov. and Leptospira stimsonii sp. nov., two pathogenic species of the genus Leptospira isolated from environmental sources.</title>
        <authorList>
            <person name="Casanovas-Massana A."/>
            <person name="Hamond C."/>
            <person name="Santos L.A."/>
            <person name="Hacker K.P."/>
            <person name="Balassiano I."/>
            <person name="Medeiros M.A."/>
            <person name="Reis M.G."/>
            <person name="Ko A.I."/>
            <person name="Wunder E.A."/>
        </authorList>
    </citation>
    <scope>NUCLEOTIDE SEQUENCE [LARGE SCALE GENOMIC DNA]</scope>
    <source>
        <strain evidence="3">B21</strain>
    </source>
</reference>
<dbReference type="Pfam" id="PF07603">
    <property type="entry name" value="Lcl_C"/>
    <property type="match status" value="1"/>
</dbReference>